<dbReference type="RefSeq" id="WP_033672935.1">
    <property type="nucleotide sequence ID" value="NZ_JOTM01000002.1"/>
</dbReference>
<gene>
    <name evidence="2" type="ORF">BAGA_10975</name>
</gene>
<keyword evidence="1" id="KW-0472">Membrane</keyword>
<dbReference type="OrthoDB" id="2939127at2"/>
<evidence type="ECO:0000313" key="3">
    <source>
        <dbReference type="Proteomes" id="UP000027778"/>
    </source>
</evidence>
<dbReference type="Proteomes" id="UP000027778">
    <property type="component" value="Unassembled WGS sequence"/>
</dbReference>
<feature type="transmembrane region" description="Helical" evidence="1">
    <location>
        <begin position="46"/>
        <end position="68"/>
    </location>
</feature>
<feature type="transmembrane region" description="Helical" evidence="1">
    <location>
        <begin position="12"/>
        <end position="34"/>
    </location>
</feature>
<dbReference type="EMBL" id="JOTM01000002">
    <property type="protein sequence ID" value="KEK25157.1"/>
    <property type="molecule type" value="Genomic_DNA"/>
</dbReference>
<reference evidence="2 3" key="1">
    <citation type="submission" date="2014-06" db="EMBL/GenBank/DDBJ databases">
        <title>Draft genome sequence of Bacillus gaemokensis JCM 15801 (MCCC 1A00707).</title>
        <authorList>
            <person name="Lai Q."/>
            <person name="Liu Y."/>
            <person name="Shao Z."/>
        </authorList>
    </citation>
    <scope>NUCLEOTIDE SEQUENCE [LARGE SCALE GENOMIC DNA]</scope>
    <source>
        <strain evidence="2 3">JCM 15801</strain>
    </source>
</reference>
<dbReference type="InterPro" id="IPR020204">
    <property type="entry name" value="Uncharacterised_YxaJ"/>
</dbReference>
<proteinExistence type="predicted"/>
<feature type="transmembrane region" description="Helical" evidence="1">
    <location>
        <begin position="111"/>
        <end position="131"/>
    </location>
</feature>
<name>A0A073KFD0_9BACI</name>
<keyword evidence="3" id="KW-1185">Reference proteome</keyword>
<evidence type="ECO:0000313" key="2">
    <source>
        <dbReference type="EMBL" id="KEK25157.1"/>
    </source>
</evidence>
<dbReference type="Pfam" id="PF17369">
    <property type="entry name" value="DUF5391"/>
    <property type="match status" value="1"/>
</dbReference>
<comment type="caution">
    <text evidence="2">The sequence shown here is derived from an EMBL/GenBank/DDBJ whole genome shotgun (WGS) entry which is preliminary data.</text>
</comment>
<evidence type="ECO:0000256" key="1">
    <source>
        <dbReference type="SAM" id="Phobius"/>
    </source>
</evidence>
<keyword evidence="1" id="KW-0812">Transmembrane</keyword>
<dbReference type="eggNOG" id="ENOG5030D1B">
    <property type="taxonomic scope" value="Bacteria"/>
</dbReference>
<dbReference type="STRING" id="574375.AZF08_08330"/>
<protein>
    <submittedName>
        <fullName evidence="2">Uncharacterized protein</fullName>
    </submittedName>
</protein>
<dbReference type="AlphaFoldDB" id="A0A073KFD0"/>
<accession>A0A073KFD0</accession>
<organism evidence="2 3">
    <name type="scientific">Bacillus gaemokensis</name>
    <dbReference type="NCBI Taxonomy" id="574375"/>
    <lineage>
        <taxon>Bacteria</taxon>
        <taxon>Bacillati</taxon>
        <taxon>Bacillota</taxon>
        <taxon>Bacilli</taxon>
        <taxon>Bacillales</taxon>
        <taxon>Bacillaceae</taxon>
        <taxon>Bacillus</taxon>
        <taxon>Bacillus cereus group</taxon>
    </lineage>
</organism>
<sequence>MANHSKKYSILFMTFVSALLFCSILVAISLSPLADLGPNANKFNSLGMWKSIGMILLFYIVPLLLYIAGVKAMRFIMAFLCGMGLFVNLVILAVVFIIIRASDYNASSFLGVIILCAAVSITNVIWFFVAFRSKRTSTYTLNVR</sequence>
<feature type="transmembrane region" description="Helical" evidence="1">
    <location>
        <begin position="75"/>
        <end position="99"/>
    </location>
</feature>
<keyword evidence="1" id="KW-1133">Transmembrane helix</keyword>